<dbReference type="GO" id="GO:1904680">
    <property type="term" value="F:peptide transmembrane transporter activity"/>
    <property type="evidence" value="ECO:0007669"/>
    <property type="project" value="TreeGrafter"/>
</dbReference>
<sequence length="537" mass="57657">MFRNRVRVALLGLAVTTLAVAGCTGPAANSNDGAGSAANKSLNVYLYQEPAGVFSPLAPVSGPDGQVMSLIDEGLLGVDPSYKLQPRLAESYTVSPDATTFTFKLRSGLKWSDGTPFTSKDVLFTYTLMANPKTTSSTAGNYTGVEGVADFASGKATTISGFSAPDDNTFVIKATKPNFGLLALIGSVWIMPEHILGKDAPDAVAKNAFFRNPTVGMGPYTFVEYKTNQYVHVTANPNYRSPAKIKDVYLKPMTSDNATAQLGNGGIDIASYSPTDAETVSGFNTVTTQEKPGAGFVRIALNQSKPYFKDAKVRQAFLYALDRKQIVQTVLGGKAEVRLSDFAKANEPAGLNDYAQDVAKAKQLLAEAGWDSNREVQLQWVHGQRDRDATSTIVQSQLAAVGVKVKLVNIQAAEIPKTYAEKTYDMVLYGGGNYAVDSSTINGITACANAYPAGGNINYFCNPQLDQLMAQANSTADEAQRKSLYDQAAKLENDQADLMWLYSPYGLWAVNKKVQGFQAPGSQDALFWDPASWTITG</sequence>
<dbReference type="Proteomes" id="UP000256913">
    <property type="component" value="Unassembled WGS sequence"/>
</dbReference>
<comment type="similarity">
    <text evidence="1">Belongs to the bacterial solute-binding protein 5 family.</text>
</comment>
<evidence type="ECO:0000313" key="7">
    <source>
        <dbReference type="Proteomes" id="UP000256913"/>
    </source>
</evidence>
<dbReference type="PIRSF" id="PIRSF002741">
    <property type="entry name" value="MppA"/>
    <property type="match status" value="1"/>
</dbReference>
<dbReference type="GO" id="GO:0015833">
    <property type="term" value="P:peptide transport"/>
    <property type="evidence" value="ECO:0007669"/>
    <property type="project" value="TreeGrafter"/>
</dbReference>
<evidence type="ECO:0000256" key="1">
    <source>
        <dbReference type="ARBA" id="ARBA00005695"/>
    </source>
</evidence>
<evidence type="ECO:0000256" key="2">
    <source>
        <dbReference type="ARBA" id="ARBA00022448"/>
    </source>
</evidence>
<dbReference type="PANTHER" id="PTHR30290">
    <property type="entry name" value="PERIPLASMIC BINDING COMPONENT OF ABC TRANSPORTER"/>
    <property type="match status" value="1"/>
</dbReference>
<organism evidence="6 7">
    <name type="scientific">Asanoa ferruginea</name>
    <dbReference type="NCBI Taxonomy" id="53367"/>
    <lineage>
        <taxon>Bacteria</taxon>
        <taxon>Bacillati</taxon>
        <taxon>Actinomycetota</taxon>
        <taxon>Actinomycetes</taxon>
        <taxon>Micromonosporales</taxon>
        <taxon>Micromonosporaceae</taxon>
        <taxon>Asanoa</taxon>
    </lineage>
</organism>
<feature type="domain" description="Solute-binding protein family 5" evidence="5">
    <location>
        <begin position="83"/>
        <end position="440"/>
    </location>
</feature>
<dbReference type="Gene3D" id="3.90.76.10">
    <property type="entry name" value="Dipeptide-binding Protein, Domain 1"/>
    <property type="match status" value="1"/>
</dbReference>
<protein>
    <submittedName>
        <fullName evidence="6">Peptide/nickel transport system substrate-binding protein</fullName>
    </submittedName>
</protein>
<dbReference type="Pfam" id="PF00496">
    <property type="entry name" value="SBP_bac_5"/>
    <property type="match status" value="1"/>
</dbReference>
<dbReference type="PROSITE" id="PS51257">
    <property type="entry name" value="PROKAR_LIPOPROTEIN"/>
    <property type="match status" value="1"/>
</dbReference>
<name>A0A3D9ZGD2_9ACTN</name>
<dbReference type="CDD" id="cd00995">
    <property type="entry name" value="PBP2_NikA_DppA_OppA_like"/>
    <property type="match status" value="1"/>
</dbReference>
<dbReference type="SUPFAM" id="SSF53850">
    <property type="entry name" value="Periplasmic binding protein-like II"/>
    <property type="match status" value="1"/>
</dbReference>
<dbReference type="GO" id="GO:0042597">
    <property type="term" value="C:periplasmic space"/>
    <property type="evidence" value="ECO:0007669"/>
    <property type="project" value="UniProtKB-ARBA"/>
</dbReference>
<dbReference type="Gene3D" id="3.10.105.10">
    <property type="entry name" value="Dipeptide-binding Protein, Domain 3"/>
    <property type="match status" value="1"/>
</dbReference>
<dbReference type="GO" id="GO:0043190">
    <property type="term" value="C:ATP-binding cassette (ABC) transporter complex"/>
    <property type="evidence" value="ECO:0007669"/>
    <property type="project" value="InterPro"/>
</dbReference>
<feature type="chain" id="PRO_5038640021" evidence="4">
    <location>
        <begin position="22"/>
        <end position="537"/>
    </location>
</feature>
<evidence type="ECO:0000259" key="5">
    <source>
        <dbReference type="Pfam" id="PF00496"/>
    </source>
</evidence>
<feature type="signal peptide" evidence="4">
    <location>
        <begin position="1"/>
        <end position="21"/>
    </location>
</feature>
<dbReference type="AlphaFoldDB" id="A0A3D9ZGD2"/>
<dbReference type="OrthoDB" id="7888869at2"/>
<evidence type="ECO:0000256" key="3">
    <source>
        <dbReference type="ARBA" id="ARBA00022729"/>
    </source>
</evidence>
<dbReference type="EMBL" id="QUMQ01000001">
    <property type="protein sequence ID" value="REF95554.1"/>
    <property type="molecule type" value="Genomic_DNA"/>
</dbReference>
<keyword evidence="2" id="KW-0813">Transport</keyword>
<dbReference type="PANTHER" id="PTHR30290:SF9">
    <property type="entry name" value="OLIGOPEPTIDE-BINDING PROTEIN APPA"/>
    <property type="match status" value="1"/>
</dbReference>
<dbReference type="Gene3D" id="3.40.190.10">
    <property type="entry name" value="Periplasmic binding protein-like II"/>
    <property type="match status" value="1"/>
</dbReference>
<keyword evidence="7" id="KW-1185">Reference proteome</keyword>
<accession>A0A3D9ZGD2</accession>
<reference evidence="6 7" key="1">
    <citation type="submission" date="2018-08" db="EMBL/GenBank/DDBJ databases">
        <title>Sequencing the genomes of 1000 actinobacteria strains.</title>
        <authorList>
            <person name="Klenk H.-P."/>
        </authorList>
    </citation>
    <scope>NUCLEOTIDE SEQUENCE [LARGE SCALE GENOMIC DNA]</scope>
    <source>
        <strain evidence="6 7">DSM 44099</strain>
    </source>
</reference>
<evidence type="ECO:0000313" key="6">
    <source>
        <dbReference type="EMBL" id="REF95554.1"/>
    </source>
</evidence>
<evidence type="ECO:0000256" key="4">
    <source>
        <dbReference type="SAM" id="SignalP"/>
    </source>
</evidence>
<proteinExistence type="inferred from homology"/>
<dbReference type="RefSeq" id="WP_116067214.1">
    <property type="nucleotide sequence ID" value="NZ_BONB01000006.1"/>
</dbReference>
<gene>
    <name evidence="6" type="ORF">DFJ67_1513</name>
</gene>
<keyword evidence="3 4" id="KW-0732">Signal</keyword>
<dbReference type="InterPro" id="IPR039424">
    <property type="entry name" value="SBP_5"/>
</dbReference>
<dbReference type="InterPro" id="IPR000914">
    <property type="entry name" value="SBP_5_dom"/>
</dbReference>
<comment type="caution">
    <text evidence="6">The sequence shown here is derived from an EMBL/GenBank/DDBJ whole genome shotgun (WGS) entry which is preliminary data.</text>
</comment>
<dbReference type="InterPro" id="IPR030678">
    <property type="entry name" value="Peptide/Ni-bd"/>
</dbReference>